<sequence length="186" mass="20896">MINNKPAASSKLPRSRSQAPRKSKSKTKPGSNDVVVSAIPLDAPVWMQRTLVELTRHDLGPRFREAVQELAELEQAYQFAGGGKLPLEGRPEQFVGWFWDGQKWVGKHEAIRFQHRIPEFAASFQRWWGSMQPAWRLKDGSGNWVRVVSEGQSWNPLVQPGKDGLLLVVAALNWWGREEAGSPSAS</sequence>
<feature type="region of interest" description="Disordered" evidence="1">
    <location>
        <begin position="1"/>
        <end position="33"/>
    </location>
</feature>
<evidence type="ECO:0000256" key="1">
    <source>
        <dbReference type="SAM" id="MobiDB-lite"/>
    </source>
</evidence>
<gene>
    <name evidence="2" type="ORF">MCHLO_01003</name>
</gene>
<dbReference type="EMBL" id="DF838822">
    <property type="protein sequence ID" value="GAT43316.1"/>
    <property type="molecule type" value="Genomic_DNA"/>
</dbReference>
<keyword evidence="3" id="KW-1185">Reference proteome</keyword>
<evidence type="ECO:0000313" key="3">
    <source>
        <dbReference type="Proteomes" id="UP000815677"/>
    </source>
</evidence>
<reference evidence="2" key="1">
    <citation type="submission" date="2014-09" db="EMBL/GenBank/DDBJ databases">
        <title>Genome sequence of the luminous mushroom Mycena chlorophos for searching fungal bioluminescence genes.</title>
        <authorList>
            <person name="Tanaka Y."/>
            <person name="Kasuga D."/>
            <person name="Oba Y."/>
            <person name="Hase S."/>
            <person name="Sato K."/>
            <person name="Oba Y."/>
            <person name="Sakakibara Y."/>
        </authorList>
    </citation>
    <scope>NUCLEOTIDE SEQUENCE</scope>
</reference>
<accession>A0ABQ0L0M1</accession>
<evidence type="ECO:0000313" key="2">
    <source>
        <dbReference type="EMBL" id="GAT43316.1"/>
    </source>
</evidence>
<protein>
    <submittedName>
        <fullName evidence="2">Uncharacterized protein</fullName>
    </submittedName>
</protein>
<proteinExistence type="predicted"/>
<organism evidence="2 3">
    <name type="scientific">Mycena chlorophos</name>
    <name type="common">Agaric fungus</name>
    <name type="synonym">Agaricus chlorophos</name>
    <dbReference type="NCBI Taxonomy" id="658473"/>
    <lineage>
        <taxon>Eukaryota</taxon>
        <taxon>Fungi</taxon>
        <taxon>Dikarya</taxon>
        <taxon>Basidiomycota</taxon>
        <taxon>Agaricomycotina</taxon>
        <taxon>Agaricomycetes</taxon>
        <taxon>Agaricomycetidae</taxon>
        <taxon>Agaricales</taxon>
        <taxon>Marasmiineae</taxon>
        <taxon>Mycenaceae</taxon>
        <taxon>Mycena</taxon>
    </lineage>
</organism>
<name>A0ABQ0L0M1_MYCCL</name>
<dbReference type="Proteomes" id="UP000815677">
    <property type="component" value="Unassembled WGS sequence"/>
</dbReference>